<gene>
    <name evidence="2" type="ORF">CH330_03340</name>
</gene>
<dbReference type="EMBL" id="NOZP01000060">
    <property type="protein sequence ID" value="OYD16259.1"/>
    <property type="molecule type" value="Genomic_DNA"/>
</dbReference>
<organism evidence="2 3">
    <name type="scientific">candidate division WOR-3 bacterium JGI_Cruoil_03_51_56</name>
    <dbReference type="NCBI Taxonomy" id="1973747"/>
    <lineage>
        <taxon>Bacteria</taxon>
        <taxon>Bacteria division WOR-3</taxon>
    </lineage>
</organism>
<reference evidence="2 3" key="1">
    <citation type="submission" date="2017-07" db="EMBL/GenBank/DDBJ databases">
        <title>Recovery of genomes from metagenomes via a dereplication, aggregation, and scoring strategy.</title>
        <authorList>
            <person name="Sieber C.M."/>
            <person name="Probst A.J."/>
            <person name="Sharrar A."/>
            <person name="Thomas B.C."/>
            <person name="Hess M."/>
            <person name="Tringe S.G."/>
            <person name="Banfield J.F."/>
        </authorList>
    </citation>
    <scope>NUCLEOTIDE SEQUENCE [LARGE SCALE GENOMIC DNA]</scope>
    <source>
        <strain evidence="2">JGI_Cruoil_03_51_56</strain>
    </source>
</reference>
<comment type="caution">
    <text evidence="2">The sequence shown here is derived from an EMBL/GenBank/DDBJ whole genome shotgun (WGS) entry which is preliminary data.</text>
</comment>
<dbReference type="AlphaFoldDB" id="A0A235BVX8"/>
<evidence type="ECO:0000313" key="2">
    <source>
        <dbReference type="EMBL" id="OYD16259.1"/>
    </source>
</evidence>
<sequence>MRTLTFRPACGIFSGESKTEVPMIRKVISIKNVGRYDKRITPTVLPASGRTKLRKKTNGVRSSRNGNKYYVPEIPEGNKAEDFINKKDEQTTMDE</sequence>
<feature type="region of interest" description="Disordered" evidence="1">
    <location>
        <begin position="52"/>
        <end position="74"/>
    </location>
</feature>
<dbReference type="Proteomes" id="UP000215559">
    <property type="component" value="Unassembled WGS sequence"/>
</dbReference>
<accession>A0A235BVX8</accession>
<evidence type="ECO:0000313" key="3">
    <source>
        <dbReference type="Proteomes" id="UP000215559"/>
    </source>
</evidence>
<protein>
    <submittedName>
        <fullName evidence="2">Uncharacterized protein</fullName>
    </submittedName>
</protein>
<name>A0A235BVX8_UNCW3</name>
<evidence type="ECO:0000256" key="1">
    <source>
        <dbReference type="SAM" id="MobiDB-lite"/>
    </source>
</evidence>
<proteinExistence type="predicted"/>